<evidence type="ECO:0000256" key="5">
    <source>
        <dbReference type="ARBA" id="ARBA00022801"/>
    </source>
</evidence>
<dbReference type="PANTHER" id="PTHR30001:SF1">
    <property type="entry name" value="RIBONUCLEASE E_G-LIKE PROTEIN, CHLOROPLASTIC"/>
    <property type="match status" value="1"/>
</dbReference>
<comment type="cofactor">
    <cofactor evidence="1">
        <name>Mg(2+)</name>
        <dbReference type="ChEBI" id="CHEBI:18420"/>
    </cofactor>
</comment>
<dbReference type="GO" id="GO:0003723">
    <property type="term" value="F:RNA binding"/>
    <property type="evidence" value="ECO:0007669"/>
    <property type="project" value="UniProtKB-KW"/>
</dbReference>
<keyword evidence="4" id="KW-0255">Endonuclease</keyword>
<dbReference type="InterPro" id="IPR004659">
    <property type="entry name" value="RNase_E/G"/>
</dbReference>
<feature type="domain" description="RNA-binding protein AU-1/Ribonuclease E/G" evidence="8">
    <location>
        <begin position="216"/>
        <end position="335"/>
    </location>
</feature>
<dbReference type="GO" id="GO:0005737">
    <property type="term" value="C:cytoplasm"/>
    <property type="evidence" value="ECO:0007669"/>
    <property type="project" value="TreeGrafter"/>
</dbReference>
<evidence type="ECO:0000259" key="8">
    <source>
        <dbReference type="Pfam" id="PF10150"/>
    </source>
</evidence>
<evidence type="ECO:0000256" key="3">
    <source>
        <dbReference type="ARBA" id="ARBA00022723"/>
    </source>
</evidence>
<keyword evidence="6" id="KW-0460">Magnesium</keyword>
<dbReference type="PANTHER" id="PTHR30001">
    <property type="entry name" value="RIBONUCLEASE"/>
    <property type="match status" value="1"/>
</dbReference>
<evidence type="ECO:0000256" key="1">
    <source>
        <dbReference type="ARBA" id="ARBA00001946"/>
    </source>
</evidence>
<dbReference type="eggNOG" id="COG1530">
    <property type="taxonomic scope" value="Bacteria"/>
</dbReference>
<proteinExistence type="predicted"/>
<dbReference type="GO" id="GO:0006364">
    <property type="term" value="P:rRNA processing"/>
    <property type="evidence" value="ECO:0007669"/>
    <property type="project" value="TreeGrafter"/>
</dbReference>
<reference evidence="9 10" key="1">
    <citation type="submission" date="2015-02" db="EMBL/GenBank/DDBJ databases">
        <title>Genome sequene of Rhodovulum sulfidophilum DSM 2351.</title>
        <authorList>
            <person name="Nagao N."/>
        </authorList>
    </citation>
    <scope>NUCLEOTIDE SEQUENCE [LARGE SCALE GENOMIC DNA]</scope>
    <source>
        <strain evidence="9 10">DSM 2351</strain>
    </source>
</reference>
<dbReference type="Pfam" id="PF10150">
    <property type="entry name" value="RNase_E_G"/>
    <property type="match status" value="2"/>
</dbReference>
<dbReference type="EMBL" id="AP014800">
    <property type="protein sequence ID" value="BAQ71276.1"/>
    <property type="molecule type" value="Genomic_DNA"/>
</dbReference>
<feature type="domain" description="RNA-binding protein AU-1/Ribonuclease E/G" evidence="8">
    <location>
        <begin position="104"/>
        <end position="202"/>
    </location>
</feature>
<dbReference type="KEGG" id="rsu:NHU_04155"/>
<evidence type="ECO:0000256" key="7">
    <source>
        <dbReference type="ARBA" id="ARBA00022884"/>
    </source>
</evidence>
<organism evidence="9 10">
    <name type="scientific">Rhodovulum sulfidophilum</name>
    <name type="common">Rhodobacter sulfidophilus</name>
    <dbReference type="NCBI Taxonomy" id="35806"/>
    <lineage>
        <taxon>Bacteria</taxon>
        <taxon>Pseudomonadati</taxon>
        <taxon>Pseudomonadota</taxon>
        <taxon>Alphaproteobacteria</taxon>
        <taxon>Rhodobacterales</taxon>
        <taxon>Paracoccaceae</taxon>
        <taxon>Rhodovulum</taxon>
    </lineage>
</organism>
<dbReference type="GO" id="GO:0046872">
    <property type="term" value="F:metal ion binding"/>
    <property type="evidence" value="ECO:0007669"/>
    <property type="project" value="UniProtKB-KW"/>
</dbReference>
<evidence type="ECO:0000256" key="6">
    <source>
        <dbReference type="ARBA" id="ARBA00022842"/>
    </source>
</evidence>
<dbReference type="InterPro" id="IPR019307">
    <property type="entry name" value="RNA-bd_AU-1/RNase_E/G"/>
</dbReference>
<evidence type="ECO:0000313" key="9">
    <source>
        <dbReference type="EMBL" id="BAQ71276.1"/>
    </source>
</evidence>
<evidence type="ECO:0000256" key="2">
    <source>
        <dbReference type="ARBA" id="ARBA00022722"/>
    </source>
</evidence>
<sequence>MNGRSILLDEIGGRKAAALLEDGRLADLLIDPPDERPMPGAILRGVVDRQMKGQGGVFLRLPDGARAFLKQARGLRPGQGLLVQVTGYAEESKAVPVTPRFLFKSRYAILTPEAPGLNVSRAIRDEDARDRLLELLHDGMAGAPDGLGAILRSAAELADPEAVAEDIAAQLALATAILAEPADGAPELFLDGPDAHALAWRDWPGPDELDDSAGCFATRGVLEAIDALAGPEALPGGGSVHVEPTRALTAVDVNTGSDSSPAAGLKANIAAARALPRLLRLRGLAGQVVVDFAPMPKKDRVALEQVMKAAFRADAVETTFVGWTPLGHAELTRKRERLPLTEALPR</sequence>
<keyword evidence="2" id="KW-0540">Nuclease</keyword>
<name>A0A0D6B8C6_RHOSU</name>
<accession>A0A0D6B8C6</accession>
<evidence type="ECO:0000313" key="10">
    <source>
        <dbReference type="Proteomes" id="UP000064912"/>
    </source>
</evidence>
<keyword evidence="3" id="KW-0479">Metal-binding</keyword>
<dbReference type="GO" id="GO:0004519">
    <property type="term" value="F:endonuclease activity"/>
    <property type="evidence" value="ECO:0007669"/>
    <property type="project" value="UniProtKB-KW"/>
</dbReference>
<keyword evidence="7" id="KW-0694">RNA-binding</keyword>
<gene>
    <name evidence="9" type="ORF">NHU_04155</name>
</gene>
<dbReference type="GO" id="GO:0016787">
    <property type="term" value="F:hydrolase activity"/>
    <property type="evidence" value="ECO:0007669"/>
    <property type="project" value="UniProtKB-KW"/>
</dbReference>
<keyword evidence="5" id="KW-0378">Hydrolase</keyword>
<dbReference type="PATRIC" id="fig|35806.4.peg.4260"/>
<dbReference type="Proteomes" id="UP000064912">
    <property type="component" value="Chromosome"/>
</dbReference>
<dbReference type="GO" id="GO:0004540">
    <property type="term" value="F:RNA nuclease activity"/>
    <property type="evidence" value="ECO:0007669"/>
    <property type="project" value="InterPro"/>
</dbReference>
<dbReference type="AlphaFoldDB" id="A0A0D6B8C6"/>
<protein>
    <submittedName>
        <fullName evidence="9">Ribonuclease</fullName>
    </submittedName>
</protein>
<evidence type="ECO:0000256" key="4">
    <source>
        <dbReference type="ARBA" id="ARBA00022759"/>
    </source>
</evidence>